<name>A0A443JDZ6_9RHOB</name>
<dbReference type="EMBL" id="SAUZ01000018">
    <property type="protein sequence ID" value="RWR18789.1"/>
    <property type="molecule type" value="Genomic_DNA"/>
</dbReference>
<reference evidence="1 2" key="1">
    <citation type="submission" date="2019-01" db="EMBL/GenBank/DDBJ databases">
        <title>Sinorhodobacter populi sp. nov. isolated from the symptomatic bark tissue of Populus euramericana canker.</title>
        <authorList>
            <person name="Xu G."/>
        </authorList>
    </citation>
    <scope>NUCLEOTIDE SEQUENCE [LARGE SCALE GENOMIC DNA]</scope>
    <source>
        <strain evidence="1 2">SK2B-1</strain>
    </source>
</reference>
<dbReference type="Proteomes" id="UP000284476">
    <property type="component" value="Unassembled WGS sequence"/>
</dbReference>
<reference evidence="1 2" key="2">
    <citation type="submission" date="2019-01" db="EMBL/GenBank/DDBJ databases">
        <authorList>
            <person name="Li Y."/>
        </authorList>
    </citation>
    <scope>NUCLEOTIDE SEQUENCE [LARGE SCALE GENOMIC DNA]</scope>
    <source>
        <strain evidence="1 2">SK2B-1</strain>
    </source>
</reference>
<organism evidence="1 2">
    <name type="scientific">Paenirhodobacter populi</name>
    <dbReference type="NCBI Taxonomy" id="2306993"/>
    <lineage>
        <taxon>Bacteria</taxon>
        <taxon>Pseudomonadati</taxon>
        <taxon>Pseudomonadota</taxon>
        <taxon>Alphaproteobacteria</taxon>
        <taxon>Rhodobacterales</taxon>
        <taxon>Rhodobacter group</taxon>
        <taxon>Paenirhodobacter</taxon>
    </lineage>
</organism>
<accession>A0A443JDZ6</accession>
<protein>
    <submittedName>
        <fullName evidence="1">Uncharacterized protein</fullName>
    </submittedName>
</protein>
<gene>
    <name evidence="1" type="ORF">D2T30_15620</name>
</gene>
<evidence type="ECO:0000313" key="1">
    <source>
        <dbReference type="EMBL" id="RWR18789.1"/>
    </source>
</evidence>
<dbReference type="RefSeq" id="WP_128209640.1">
    <property type="nucleotide sequence ID" value="NZ_JBHRSO010000024.1"/>
</dbReference>
<evidence type="ECO:0000313" key="2">
    <source>
        <dbReference type="Proteomes" id="UP000284476"/>
    </source>
</evidence>
<comment type="caution">
    <text evidence="1">The sequence shown here is derived from an EMBL/GenBank/DDBJ whole genome shotgun (WGS) entry which is preliminary data.</text>
</comment>
<proteinExistence type="predicted"/>
<sequence length="93" mass="9972">MQITFSPQRRDDMLSASVDGNILTLNDEVIDLTSVTAEDPRDFEGSDWIVGQATRVDGELHVTLILPVGPEASEAQRFPLPVSVSAGAVPLPV</sequence>
<dbReference type="AlphaFoldDB" id="A0A443JDZ6"/>